<gene>
    <name evidence="4" type="ORF">QF034_000323</name>
</gene>
<keyword evidence="4" id="KW-0456">Lyase</keyword>
<dbReference type="GO" id="GO:0004089">
    <property type="term" value="F:carbonate dehydratase activity"/>
    <property type="evidence" value="ECO:0007669"/>
    <property type="project" value="UniProtKB-EC"/>
</dbReference>
<dbReference type="SUPFAM" id="SSF53056">
    <property type="entry name" value="beta-carbonic anhydrase, cab"/>
    <property type="match status" value="1"/>
</dbReference>
<dbReference type="Pfam" id="PF00484">
    <property type="entry name" value="Pro_CA"/>
    <property type="match status" value="1"/>
</dbReference>
<name>A0ABU0QFC1_9ACTN</name>
<dbReference type="Proteomes" id="UP001232755">
    <property type="component" value="Unassembled WGS sequence"/>
</dbReference>
<evidence type="ECO:0000256" key="3">
    <source>
        <dbReference type="SAM" id="MobiDB-lite"/>
    </source>
</evidence>
<evidence type="ECO:0000256" key="1">
    <source>
        <dbReference type="ARBA" id="ARBA00006217"/>
    </source>
</evidence>
<dbReference type="InterPro" id="IPR006311">
    <property type="entry name" value="TAT_signal"/>
</dbReference>
<evidence type="ECO:0000313" key="5">
    <source>
        <dbReference type="Proteomes" id="UP001232755"/>
    </source>
</evidence>
<evidence type="ECO:0000313" key="4">
    <source>
        <dbReference type="EMBL" id="MDQ0746092.1"/>
    </source>
</evidence>
<dbReference type="Gene3D" id="3.40.1050.10">
    <property type="entry name" value="Carbonic anhydrase"/>
    <property type="match status" value="1"/>
</dbReference>
<dbReference type="CDD" id="cd03378">
    <property type="entry name" value="beta_CA_cladeC"/>
    <property type="match status" value="1"/>
</dbReference>
<accession>A0ABU0QFC1</accession>
<reference evidence="4 5" key="1">
    <citation type="submission" date="2023-07" db="EMBL/GenBank/DDBJ databases">
        <title>Comparative genomics of wheat-associated soil bacteria to identify genetic determinants of phenazine resistance.</title>
        <authorList>
            <person name="Mouncey N."/>
        </authorList>
    </citation>
    <scope>NUCLEOTIDE SEQUENCE [LARGE SCALE GENOMIC DNA]</scope>
    <source>
        <strain evidence="4 5">B3I12</strain>
    </source>
</reference>
<dbReference type="InterPro" id="IPR036874">
    <property type="entry name" value="Carbonic_anhydrase_sf"/>
</dbReference>
<comment type="function">
    <text evidence="2">Catalyzes the reversible hydration of carbon dioxide to form bicarbonate.</text>
</comment>
<dbReference type="InterPro" id="IPR001765">
    <property type="entry name" value="Carbonic_anhydrase"/>
</dbReference>
<feature type="region of interest" description="Disordered" evidence="3">
    <location>
        <begin position="1"/>
        <end position="27"/>
    </location>
</feature>
<dbReference type="RefSeq" id="WP_370880758.1">
    <property type="nucleotide sequence ID" value="NZ_JAUSYP010000001.1"/>
</dbReference>
<comment type="similarity">
    <text evidence="1">Belongs to the beta-class carbonic anhydrase family.</text>
</comment>
<comment type="caution">
    <text evidence="4">The sequence shown here is derived from an EMBL/GenBank/DDBJ whole genome shotgun (WGS) entry which is preliminary data.</text>
</comment>
<organism evidence="4 5">
    <name type="scientific">Streptomyces africanus</name>
    <dbReference type="NCBI Taxonomy" id="231024"/>
    <lineage>
        <taxon>Bacteria</taxon>
        <taxon>Bacillati</taxon>
        <taxon>Actinomycetota</taxon>
        <taxon>Actinomycetes</taxon>
        <taxon>Kitasatosporales</taxon>
        <taxon>Streptomycetaceae</taxon>
        <taxon>Streptomyces</taxon>
    </lineage>
</organism>
<dbReference type="PANTHER" id="PTHR11002">
    <property type="entry name" value="CARBONIC ANHYDRASE"/>
    <property type="match status" value="1"/>
</dbReference>
<dbReference type="PROSITE" id="PS51318">
    <property type="entry name" value="TAT"/>
    <property type="match status" value="1"/>
</dbReference>
<sequence length="260" mass="27058">MNSTATAHRGTGPEPHPFAGPRPTAGGTVRRTLLRTALTGAAALGAGLTAARPAAAATSAPGTGPRPSTPQEALAELAAGNRRWRAFRERHPHETPAIRRELTTAQHPFAVVLGCIDSRVPPELVFDQGLGDLMTVRTAGEVLDEAVLGSVAYGVLELGIPLVVVLGHQSCGAVRAAVEAEQSGGHLPAHIQYLADQIRPAIDHSTQGDARIDATVDANVRLVRSRLAAEPDLAAKVSTGKLAIVGARYELSNQAVHHVS</sequence>
<protein>
    <submittedName>
        <fullName evidence="4">Carbonic anhydrase</fullName>
        <ecNumber evidence="4">4.2.1.1</ecNumber>
    </submittedName>
</protein>
<proteinExistence type="inferred from homology"/>
<dbReference type="EC" id="4.2.1.1" evidence="4"/>
<dbReference type="PANTHER" id="PTHR11002:SF79">
    <property type="entry name" value="CARBONIC ANHYDRASE 2"/>
    <property type="match status" value="1"/>
</dbReference>
<evidence type="ECO:0000256" key="2">
    <source>
        <dbReference type="ARBA" id="ARBA00024993"/>
    </source>
</evidence>
<dbReference type="SMART" id="SM00947">
    <property type="entry name" value="Pro_CA"/>
    <property type="match status" value="1"/>
</dbReference>
<dbReference type="EMBL" id="JAUSYP010000001">
    <property type="protein sequence ID" value="MDQ0746092.1"/>
    <property type="molecule type" value="Genomic_DNA"/>
</dbReference>
<keyword evidence="5" id="KW-1185">Reference proteome</keyword>